<dbReference type="Gene3D" id="1.10.10.10">
    <property type="entry name" value="Winged helix-like DNA-binding domain superfamily/Winged helix DNA-binding domain"/>
    <property type="match status" value="1"/>
</dbReference>
<keyword evidence="3" id="KW-0238">DNA-binding</keyword>
<dbReference type="EMBL" id="CP097463">
    <property type="protein sequence ID" value="WAX56099.1"/>
    <property type="molecule type" value="Genomic_DNA"/>
</dbReference>
<dbReference type="PROSITE" id="PS50931">
    <property type="entry name" value="HTH_LYSR"/>
    <property type="match status" value="1"/>
</dbReference>
<gene>
    <name evidence="6" type="ORF">M6B22_16365</name>
</gene>
<keyword evidence="4" id="KW-0804">Transcription</keyword>
<dbReference type="SUPFAM" id="SSF46785">
    <property type="entry name" value="Winged helix' DNA-binding domain"/>
    <property type="match status" value="1"/>
</dbReference>
<feature type="domain" description="HTH lysR-type" evidence="5">
    <location>
        <begin position="8"/>
        <end position="65"/>
    </location>
</feature>
<dbReference type="PANTHER" id="PTHR30346:SF29">
    <property type="entry name" value="LYSR SUBSTRATE-BINDING"/>
    <property type="match status" value="1"/>
</dbReference>
<dbReference type="Gene3D" id="3.40.190.10">
    <property type="entry name" value="Periplasmic binding protein-like II"/>
    <property type="match status" value="2"/>
</dbReference>
<sequence>MANGDGLLDVGRLRLLREVGLRGTIAGAARSLGLTSSAVSQQLAVLEREAGTALVDRSPRGVVLTGAGHALVRRADEVLDVLASARADLDRIAGSLSGPVRIAAVASAAATFVSAAACELRESHPGIALSVLVAEPARSLDLLLAGDVDIAVVDEYDRVPLALPEFVLARELCAEPLVAVLPGGHLGRRAVRLADLADADWIMPPDDAACGLAVRSACRAEGFEPRVRWETDDMLLLARAVAAGHGVAVLPRLSVDTRAAAIQTRRLGEPQLQRRLRAVARASALSRPVIEAVVGALAGRAAEAAAPARRGRW</sequence>
<dbReference type="Pfam" id="PF00126">
    <property type="entry name" value="HTH_1"/>
    <property type="match status" value="1"/>
</dbReference>
<accession>A0ABY7JY50</accession>
<evidence type="ECO:0000256" key="3">
    <source>
        <dbReference type="ARBA" id="ARBA00023125"/>
    </source>
</evidence>
<name>A0ABY7JY50_9ACTN</name>
<reference evidence="6" key="1">
    <citation type="submission" date="2022-05" db="EMBL/GenBank/DDBJ databases">
        <title>Jatrophihabitans sp. SB3-54 whole genome sequence.</title>
        <authorList>
            <person name="Suh M.K."/>
            <person name="Eom M.K."/>
            <person name="Kim J.S."/>
            <person name="Kim H.S."/>
            <person name="Do H.E."/>
            <person name="Shin Y.K."/>
            <person name="Lee J.-S."/>
        </authorList>
    </citation>
    <scope>NUCLEOTIDE SEQUENCE</scope>
    <source>
        <strain evidence="6">SB3-54</strain>
    </source>
</reference>
<evidence type="ECO:0000313" key="6">
    <source>
        <dbReference type="EMBL" id="WAX56099.1"/>
    </source>
</evidence>
<dbReference type="InterPro" id="IPR005119">
    <property type="entry name" value="LysR_subst-bd"/>
</dbReference>
<dbReference type="InterPro" id="IPR036388">
    <property type="entry name" value="WH-like_DNA-bd_sf"/>
</dbReference>
<dbReference type="Pfam" id="PF03466">
    <property type="entry name" value="LysR_substrate"/>
    <property type="match status" value="1"/>
</dbReference>
<dbReference type="SUPFAM" id="SSF53850">
    <property type="entry name" value="Periplasmic binding protein-like II"/>
    <property type="match status" value="1"/>
</dbReference>
<dbReference type="InterPro" id="IPR036390">
    <property type="entry name" value="WH_DNA-bd_sf"/>
</dbReference>
<proteinExistence type="inferred from homology"/>
<evidence type="ECO:0000256" key="1">
    <source>
        <dbReference type="ARBA" id="ARBA00009437"/>
    </source>
</evidence>
<dbReference type="RefSeq" id="WP_269442627.1">
    <property type="nucleotide sequence ID" value="NZ_CP097463.1"/>
</dbReference>
<dbReference type="PANTHER" id="PTHR30346">
    <property type="entry name" value="TRANSCRIPTIONAL DUAL REGULATOR HCAR-RELATED"/>
    <property type="match status" value="1"/>
</dbReference>
<evidence type="ECO:0000313" key="7">
    <source>
        <dbReference type="Proteomes" id="UP001164693"/>
    </source>
</evidence>
<evidence type="ECO:0000256" key="2">
    <source>
        <dbReference type="ARBA" id="ARBA00023015"/>
    </source>
</evidence>
<organism evidence="6 7">
    <name type="scientific">Jatrophihabitans cynanchi</name>
    <dbReference type="NCBI Taxonomy" id="2944128"/>
    <lineage>
        <taxon>Bacteria</taxon>
        <taxon>Bacillati</taxon>
        <taxon>Actinomycetota</taxon>
        <taxon>Actinomycetes</taxon>
        <taxon>Jatrophihabitantales</taxon>
        <taxon>Jatrophihabitantaceae</taxon>
        <taxon>Jatrophihabitans</taxon>
    </lineage>
</organism>
<keyword evidence="2" id="KW-0805">Transcription regulation</keyword>
<evidence type="ECO:0000259" key="5">
    <source>
        <dbReference type="PROSITE" id="PS50931"/>
    </source>
</evidence>
<protein>
    <submittedName>
        <fullName evidence="6">LysR substrate-binding domain-containing protein</fullName>
    </submittedName>
</protein>
<comment type="similarity">
    <text evidence="1">Belongs to the LysR transcriptional regulatory family.</text>
</comment>
<dbReference type="Proteomes" id="UP001164693">
    <property type="component" value="Chromosome"/>
</dbReference>
<dbReference type="InterPro" id="IPR000847">
    <property type="entry name" value="LysR_HTH_N"/>
</dbReference>
<evidence type="ECO:0000256" key="4">
    <source>
        <dbReference type="ARBA" id="ARBA00023163"/>
    </source>
</evidence>
<keyword evidence="7" id="KW-1185">Reference proteome</keyword>